<comment type="caution">
    <text evidence="1">The sequence shown here is derived from an EMBL/GenBank/DDBJ whole genome shotgun (WGS) entry which is preliminary data.</text>
</comment>
<dbReference type="RefSeq" id="WP_123649759.1">
    <property type="nucleotide sequence ID" value="NZ_RCTY01000061.1"/>
</dbReference>
<sequence>MALAVGPGFAEASATQLDMQPLPSDEDYRACPGGQAWQRGYWTRVDREALRRPLSPPRDPALSRTVARLAYLIRQGYGQGPVSTQAQAAAADAMAAAAAAAGIEAGPQPGARRPLSAQQAQVAARQFRTIAQRRPMPDVAEIGVDGVAALWRGIQYDSGDPARQLRLAESFLETQRRTPGMSRQVASMAMAKVDGLRLDAGRPQRFGTRFETVEGKVAARPLESERAAEAARREFDLMPFAMEACLRKRLGNAEDFLPTL</sequence>
<protein>
    <submittedName>
        <fullName evidence="1">Uncharacterized protein</fullName>
    </submittedName>
</protein>
<organism evidence="1 2">
    <name type="scientific">Lysobacter enzymogenes</name>
    <dbReference type="NCBI Taxonomy" id="69"/>
    <lineage>
        <taxon>Bacteria</taxon>
        <taxon>Pseudomonadati</taxon>
        <taxon>Pseudomonadota</taxon>
        <taxon>Gammaproteobacteria</taxon>
        <taxon>Lysobacterales</taxon>
        <taxon>Lysobacteraceae</taxon>
        <taxon>Lysobacter</taxon>
    </lineage>
</organism>
<name>A0A3N2RAJ5_LYSEN</name>
<accession>A0A3N2RAJ5</accession>
<dbReference type="EMBL" id="RCTY01000061">
    <property type="protein sequence ID" value="ROU04435.1"/>
    <property type="molecule type" value="Genomic_DNA"/>
</dbReference>
<proteinExistence type="predicted"/>
<evidence type="ECO:0000313" key="2">
    <source>
        <dbReference type="Proteomes" id="UP000275910"/>
    </source>
</evidence>
<evidence type="ECO:0000313" key="1">
    <source>
        <dbReference type="EMBL" id="ROU04435.1"/>
    </source>
</evidence>
<gene>
    <name evidence="1" type="ORF">D9T17_23760</name>
</gene>
<dbReference type="AlphaFoldDB" id="A0A3N2RAJ5"/>
<dbReference type="Proteomes" id="UP000275910">
    <property type="component" value="Unassembled WGS sequence"/>
</dbReference>
<reference evidence="1 2" key="1">
    <citation type="submission" date="2018-10" db="EMBL/GenBank/DDBJ databases">
        <title>The genome of Lysobacter enzymogenes OH11.</title>
        <authorList>
            <person name="Liu F."/>
            <person name="Zhao Y."/>
            <person name="Qian G."/>
            <person name="Chen Y."/>
            <person name="Xu H."/>
        </authorList>
    </citation>
    <scope>NUCLEOTIDE SEQUENCE [LARGE SCALE GENOMIC DNA]</scope>
    <source>
        <strain evidence="1 2">OH11</strain>
    </source>
</reference>